<protein>
    <recommendedName>
        <fullName evidence="1">Ig-like domain-containing protein</fullName>
    </recommendedName>
</protein>
<dbReference type="Proteomes" id="UP001160483">
    <property type="component" value="Unassembled WGS sequence"/>
</dbReference>
<name>A0AAU9LAN3_9STRA</name>
<dbReference type="PROSITE" id="PS50835">
    <property type="entry name" value="IG_LIKE"/>
    <property type="match status" value="1"/>
</dbReference>
<comment type="caution">
    <text evidence="2">The sequence shown here is derived from an EMBL/GenBank/DDBJ whole genome shotgun (WGS) entry which is preliminary data.</text>
</comment>
<evidence type="ECO:0000313" key="2">
    <source>
        <dbReference type="EMBL" id="CAH0482678.1"/>
    </source>
</evidence>
<feature type="domain" description="Ig-like" evidence="1">
    <location>
        <begin position="16"/>
        <end position="93"/>
    </location>
</feature>
<sequence>MSDELRSDRLRKETTPEAVIVRFHLACALCLHQTGISSGSTGVVEIELVCREPNHRPDLTVRWAMLMPPNRPGNQIQKVKLSAVRIRLRAYSCSRLSRRCTRISVDTGERRKLVRLPASADSKSPVGLLITPQAEGYPRDISTGSLSSPAADIWAPPYPFGLSGDTLNYSRRGDAPLVSLCKWRRLSERKGTCRVEVSPYG</sequence>
<evidence type="ECO:0000313" key="3">
    <source>
        <dbReference type="Proteomes" id="UP001160483"/>
    </source>
</evidence>
<proteinExistence type="predicted"/>
<organism evidence="2 3">
    <name type="scientific">Peronospora belbahrii</name>
    <dbReference type="NCBI Taxonomy" id="622444"/>
    <lineage>
        <taxon>Eukaryota</taxon>
        <taxon>Sar</taxon>
        <taxon>Stramenopiles</taxon>
        <taxon>Oomycota</taxon>
        <taxon>Peronosporomycetes</taxon>
        <taxon>Peronosporales</taxon>
        <taxon>Peronosporaceae</taxon>
        <taxon>Peronospora</taxon>
    </lineage>
</organism>
<dbReference type="InterPro" id="IPR007110">
    <property type="entry name" value="Ig-like_dom"/>
</dbReference>
<accession>A0AAU9LAN3</accession>
<dbReference type="AlphaFoldDB" id="A0AAU9LAN3"/>
<reference evidence="2" key="1">
    <citation type="submission" date="2021-11" db="EMBL/GenBank/DDBJ databases">
        <authorList>
            <person name="Islam A."/>
            <person name="Islam S."/>
            <person name="Flora M.S."/>
            <person name="Rahman M."/>
            <person name="Ziaur R.M."/>
            <person name="Epstein J.H."/>
            <person name="Hassan M."/>
            <person name="Klassen M."/>
            <person name="Woodard K."/>
            <person name="Webb A."/>
            <person name="Webby R.J."/>
            <person name="El Zowalaty M.E."/>
        </authorList>
    </citation>
    <scope>NUCLEOTIDE SEQUENCE</scope>
    <source>
        <strain evidence="2">Pbs3</strain>
    </source>
</reference>
<evidence type="ECO:0000259" key="1">
    <source>
        <dbReference type="PROSITE" id="PS50835"/>
    </source>
</evidence>
<dbReference type="EMBL" id="CAKKTJ010000335">
    <property type="protein sequence ID" value="CAH0482678.1"/>
    <property type="molecule type" value="Genomic_DNA"/>
</dbReference>
<gene>
    <name evidence="2" type="ORF">PBS003_LOCUS9261</name>
</gene>